<keyword evidence="5" id="KW-1185">Reference proteome</keyword>
<comment type="similarity">
    <text evidence="1">Belongs to the peptidase A24 family.</text>
</comment>
<feature type="transmembrane region" description="Helical" evidence="2">
    <location>
        <begin position="54"/>
        <end position="75"/>
    </location>
</feature>
<keyword evidence="4" id="KW-0489">Methyltransferase</keyword>
<evidence type="ECO:0000256" key="1">
    <source>
        <dbReference type="ARBA" id="ARBA00005801"/>
    </source>
</evidence>
<dbReference type="Proteomes" id="UP001519332">
    <property type="component" value="Unassembled WGS sequence"/>
</dbReference>
<accession>A0ABS4U0M3</accession>
<dbReference type="RefSeq" id="WP_209646834.1">
    <property type="nucleotide sequence ID" value="NZ_JAGINW010000001.1"/>
</dbReference>
<dbReference type="InterPro" id="IPR000045">
    <property type="entry name" value="Prepilin_IV_endopep_pep"/>
</dbReference>
<comment type="caution">
    <text evidence="4">The sequence shown here is derived from an EMBL/GenBank/DDBJ whole genome shotgun (WGS) entry which is preliminary data.</text>
</comment>
<dbReference type="EC" id="3.4.23.43" evidence="4"/>
<keyword evidence="4" id="KW-0378">Hydrolase</keyword>
<evidence type="ECO:0000256" key="2">
    <source>
        <dbReference type="SAM" id="Phobius"/>
    </source>
</evidence>
<reference evidence="4 5" key="1">
    <citation type="submission" date="2021-03" db="EMBL/GenBank/DDBJ databases">
        <title>Sequencing the genomes of 1000 actinobacteria strains.</title>
        <authorList>
            <person name="Klenk H.-P."/>
        </authorList>
    </citation>
    <scope>NUCLEOTIDE SEQUENCE [LARGE SCALE GENOMIC DNA]</scope>
    <source>
        <strain evidence="4 5">DSM 46670</strain>
    </source>
</reference>
<dbReference type="PANTHER" id="PTHR30487">
    <property type="entry name" value="TYPE 4 PREPILIN-LIKE PROTEINS LEADER PEPTIDE-PROCESSING ENZYME"/>
    <property type="match status" value="1"/>
</dbReference>
<dbReference type="EC" id="2.1.1.-" evidence="4"/>
<dbReference type="EMBL" id="JAGINW010000001">
    <property type="protein sequence ID" value="MBP2330190.1"/>
    <property type="molecule type" value="Genomic_DNA"/>
</dbReference>
<evidence type="ECO:0000259" key="3">
    <source>
        <dbReference type="Pfam" id="PF01478"/>
    </source>
</evidence>
<keyword evidence="2" id="KW-0812">Transmembrane</keyword>
<name>A0ABS4U0M3_9PSEU</name>
<feature type="domain" description="Prepilin type IV endopeptidase peptidase" evidence="3">
    <location>
        <begin position="61"/>
        <end position="163"/>
    </location>
</feature>
<dbReference type="Gene3D" id="1.20.120.1220">
    <property type="match status" value="1"/>
</dbReference>
<keyword evidence="4" id="KW-0808">Transferase</keyword>
<gene>
    <name evidence="4" type="ORF">JOF56_010575</name>
</gene>
<keyword evidence="2" id="KW-1133">Transmembrane helix</keyword>
<sequence>MAPTLLLTGLLAGSLGRLLLRRLSRGAEVRPGWCEAGCGVLWALLGLSVDKPTLWLPVMLALSWFAVLLTATDLLHNRLPDALTFAAYPVFALLIALSGTSALLRASVGAALFFCLHATVHYVAPHAMGGGDVKLSGSLGAILGAVSWPALVIALALAAVITLGLRAVSLSRWRDRVPHGPGLLAATWILAFLPGM</sequence>
<feature type="transmembrane region" description="Helical" evidence="2">
    <location>
        <begin position="87"/>
        <end position="120"/>
    </location>
</feature>
<dbReference type="GO" id="GO:0032259">
    <property type="term" value="P:methylation"/>
    <property type="evidence" value="ECO:0007669"/>
    <property type="project" value="UniProtKB-KW"/>
</dbReference>
<evidence type="ECO:0000313" key="4">
    <source>
        <dbReference type="EMBL" id="MBP2330190.1"/>
    </source>
</evidence>
<protein>
    <submittedName>
        <fullName evidence="4">Leader peptidase (Prepilin peptidase)/N-methyltransferase</fullName>
        <ecNumber evidence="4">2.1.1.-</ecNumber>
        <ecNumber evidence="4">3.4.23.43</ecNumber>
    </submittedName>
</protein>
<dbReference type="Pfam" id="PF01478">
    <property type="entry name" value="Peptidase_A24"/>
    <property type="match status" value="1"/>
</dbReference>
<organism evidence="4 5">
    <name type="scientific">Kibdelosporangium banguiense</name>
    <dbReference type="NCBI Taxonomy" id="1365924"/>
    <lineage>
        <taxon>Bacteria</taxon>
        <taxon>Bacillati</taxon>
        <taxon>Actinomycetota</taxon>
        <taxon>Actinomycetes</taxon>
        <taxon>Pseudonocardiales</taxon>
        <taxon>Pseudonocardiaceae</taxon>
        <taxon>Kibdelosporangium</taxon>
    </lineage>
</organism>
<evidence type="ECO:0000313" key="5">
    <source>
        <dbReference type="Proteomes" id="UP001519332"/>
    </source>
</evidence>
<keyword evidence="2" id="KW-0472">Membrane</keyword>
<dbReference type="GO" id="GO:0008168">
    <property type="term" value="F:methyltransferase activity"/>
    <property type="evidence" value="ECO:0007669"/>
    <property type="project" value="UniProtKB-KW"/>
</dbReference>
<dbReference type="PANTHER" id="PTHR30487:SF0">
    <property type="entry name" value="PREPILIN LEADER PEPTIDASE_N-METHYLTRANSFERASE-RELATED"/>
    <property type="match status" value="1"/>
</dbReference>
<proteinExistence type="inferred from homology"/>
<feature type="transmembrane region" description="Helical" evidence="2">
    <location>
        <begin position="140"/>
        <end position="165"/>
    </location>
</feature>
<dbReference type="GO" id="GO:0004190">
    <property type="term" value="F:aspartic-type endopeptidase activity"/>
    <property type="evidence" value="ECO:0007669"/>
    <property type="project" value="UniProtKB-EC"/>
</dbReference>
<dbReference type="InterPro" id="IPR050882">
    <property type="entry name" value="Prepilin_peptidase/N-MTase"/>
</dbReference>